<dbReference type="Pfam" id="PF00118">
    <property type="entry name" value="Cpn60_TCP1"/>
    <property type="match status" value="1"/>
</dbReference>
<dbReference type="GO" id="GO:0016887">
    <property type="term" value="F:ATP hydrolysis activity"/>
    <property type="evidence" value="ECO:0007669"/>
    <property type="project" value="InterPro"/>
</dbReference>
<dbReference type="InterPro" id="IPR053374">
    <property type="entry name" value="TCP-1_chaperonin"/>
</dbReference>
<proteinExistence type="inferred from homology"/>
<dbReference type="KEGG" id="mrtj:KHC33_08830"/>
<dbReference type="SUPFAM" id="SSF52029">
    <property type="entry name" value="GroEL apical domain-like"/>
    <property type="match status" value="1"/>
</dbReference>
<dbReference type="InterPro" id="IPR027409">
    <property type="entry name" value="GroEL-like_apical_dom_sf"/>
</dbReference>
<keyword evidence="7" id="KW-1185">Reference proteome</keyword>
<dbReference type="GeneID" id="65097284"/>
<dbReference type="PANTHER" id="PTHR11353">
    <property type="entry name" value="CHAPERONIN"/>
    <property type="match status" value="1"/>
</dbReference>
<evidence type="ECO:0000256" key="3">
    <source>
        <dbReference type="ARBA" id="ARBA00022840"/>
    </source>
</evidence>
<evidence type="ECO:0000313" key="7">
    <source>
        <dbReference type="Proteomes" id="UP000680656"/>
    </source>
</evidence>
<dbReference type="GO" id="GO:0051082">
    <property type="term" value="F:unfolded protein binding"/>
    <property type="evidence" value="ECO:0007669"/>
    <property type="project" value="InterPro"/>
</dbReference>
<dbReference type="Gene3D" id="3.50.7.10">
    <property type="entry name" value="GroEL"/>
    <property type="match status" value="1"/>
</dbReference>
<dbReference type="RefSeq" id="WP_214418303.1">
    <property type="nucleotide sequence ID" value="NZ_CP075546.1"/>
</dbReference>
<reference evidence="6 7" key="1">
    <citation type="submission" date="2021-05" db="EMBL/GenBank/DDBJ databases">
        <title>A novel Methanospirillum isolate from a pyrite-forming mixed culture.</title>
        <authorList>
            <person name="Bunk B."/>
            <person name="Sproer C."/>
            <person name="Spring S."/>
            <person name="Pester M."/>
        </authorList>
    </citation>
    <scope>NUCLEOTIDE SEQUENCE [LARGE SCALE GENOMIC DNA]</scope>
    <source>
        <strain evidence="6 7">J.3.6.1-F.2.7.3</strain>
    </source>
</reference>
<evidence type="ECO:0000256" key="1">
    <source>
        <dbReference type="ARBA" id="ARBA00008020"/>
    </source>
</evidence>
<protein>
    <submittedName>
        <fullName evidence="6">TCP-1/cpn60 chaperonin family protein</fullName>
    </submittedName>
</protein>
<evidence type="ECO:0000256" key="5">
    <source>
        <dbReference type="RuleBase" id="RU004187"/>
    </source>
</evidence>
<evidence type="ECO:0000256" key="2">
    <source>
        <dbReference type="ARBA" id="ARBA00022741"/>
    </source>
</evidence>
<evidence type="ECO:0000313" key="6">
    <source>
        <dbReference type="EMBL" id="QVV87482.1"/>
    </source>
</evidence>
<sequence length="533" mass="57749">MLVQQPVIILKQNVERTQGYEAQRSNIAAAKALAEAVRSTLGPRGMDKMLIDGTGDVTITNDGITILDEISVQHPGAKMVIEVSRTQDEEVGDGTTTAVILVGALMEQAEALLNKKIHPTVICRGYRMGMQKALEILQSMASKTDAYNKDVMKKIVLTAITGKSIEDVKEKISEISVEAVMKVASKNGSKITVSEDDVKIKKHTGATMDDAELIMGCVIDKTRVNQEMPKRIANAKVALVQNPLEIKKTEVKAKIKISSTDQVEAFAEQERNTLKEMADAVAASGANVLLCQKGIADAAQFYLAKAGILAVEDVPETDMKFAARSLGATIATKPEDLRKDMLGIAAKAEELDDAEMVVISGSKNPKTVTILLRGSTYYLVDELERAVVDATRVVMDAMEDGLFVPGGSAVESELTIRLREYAVQVGGREQIAIEAYADAFTAVPITLAENSGYNPIDKLVELKKAHADGKKNYGLNVYTGKLVDMQKEGVIEPIRCKRQAIQSSEEAVEMLLRVDDMMVSQSGRGSGMPEPME</sequence>
<dbReference type="NCBIfam" id="NF041083">
    <property type="entry name" value="thermosome_beta"/>
    <property type="match status" value="1"/>
</dbReference>
<dbReference type="SUPFAM" id="SSF48592">
    <property type="entry name" value="GroEL equatorial domain-like"/>
    <property type="match status" value="1"/>
</dbReference>
<gene>
    <name evidence="6" type="ORF">KHC33_08830</name>
</gene>
<dbReference type="EMBL" id="CP075546">
    <property type="protein sequence ID" value="QVV87482.1"/>
    <property type="molecule type" value="Genomic_DNA"/>
</dbReference>
<dbReference type="InterPro" id="IPR027410">
    <property type="entry name" value="TCP-1-like_intermed_sf"/>
</dbReference>
<dbReference type="InterPro" id="IPR002423">
    <property type="entry name" value="Cpn60/GroEL/TCP-1"/>
</dbReference>
<keyword evidence="3 5" id="KW-0067">ATP-binding</keyword>
<dbReference type="InterPro" id="IPR012714">
    <property type="entry name" value="Thermosome_arc"/>
</dbReference>
<dbReference type="GO" id="GO:0005524">
    <property type="term" value="F:ATP binding"/>
    <property type="evidence" value="ECO:0007669"/>
    <property type="project" value="UniProtKB-KW"/>
</dbReference>
<dbReference type="PROSITE" id="PS00750">
    <property type="entry name" value="TCP1_1"/>
    <property type="match status" value="1"/>
</dbReference>
<organism evidence="6 7">
    <name type="scientific">Methanospirillum purgamenti</name>
    <dbReference type="NCBI Taxonomy" id="2834276"/>
    <lineage>
        <taxon>Archaea</taxon>
        <taxon>Methanobacteriati</taxon>
        <taxon>Methanobacteriota</taxon>
        <taxon>Stenosarchaea group</taxon>
        <taxon>Methanomicrobia</taxon>
        <taxon>Methanomicrobiales</taxon>
        <taxon>Methanospirillaceae</taxon>
        <taxon>Methanospirillum</taxon>
    </lineage>
</organism>
<comment type="similarity">
    <text evidence="1 5">Belongs to the TCP-1 chaperonin family.</text>
</comment>
<dbReference type="InterPro" id="IPR054827">
    <property type="entry name" value="thermosome_alpha"/>
</dbReference>
<dbReference type="Gene3D" id="3.30.260.10">
    <property type="entry name" value="TCP-1-like chaperonin intermediate domain"/>
    <property type="match status" value="1"/>
</dbReference>
<dbReference type="AlphaFoldDB" id="A0A8E7AZ87"/>
<accession>A0A8E7AZ87</accession>
<dbReference type="InterPro" id="IPR027413">
    <property type="entry name" value="GROEL-like_equatorial_sf"/>
</dbReference>
<dbReference type="Proteomes" id="UP000680656">
    <property type="component" value="Chromosome"/>
</dbReference>
<dbReference type="SUPFAM" id="SSF54849">
    <property type="entry name" value="GroEL-intermediate domain like"/>
    <property type="match status" value="1"/>
</dbReference>
<dbReference type="PRINTS" id="PR00304">
    <property type="entry name" value="TCOMPLEXTCP1"/>
</dbReference>
<dbReference type="NCBIfam" id="NF041082">
    <property type="entry name" value="thermosome_alpha"/>
    <property type="match status" value="1"/>
</dbReference>
<name>A0A8E7AZ87_9EURY</name>
<dbReference type="CDD" id="cd03343">
    <property type="entry name" value="cpn60"/>
    <property type="match status" value="1"/>
</dbReference>
<keyword evidence="2 5" id="KW-0547">Nucleotide-binding</keyword>
<dbReference type="InterPro" id="IPR017998">
    <property type="entry name" value="Chaperone_TCP-1"/>
</dbReference>
<keyword evidence="4 5" id="KW-0143">Chaperone</keyword>
<dbReference type="Gene3D" id="1.10.560.10">
    <property type="entry name" value="GroEL-like equatorial domain"/>
    <property type="match status" value="1"/>
</dbReference>
<dbReference type="GO" id="GO:0140662">
    <property type="term" value="F:ATP-dependent protein folding chaperone"/>
    <property type="evidence" value="ECO:0007669"/>
    <property type="project" value="InterPro"/>
</dbReference>
<dbReference type="InterPro" id="IPR002194">
    <property type="entry name" value="Chaperonin_TCP-1_CS"/>
</dbReference>
<evidence type="ECO:0000256" key="4">
    <source>
        <dbReference type="ARBA" id="ARBA00023186"/>
    </source>
</evidence>
<dbReference type="PROSITE" id="PS00995">
    <property type="entry name" value="TCP1_3"/>
    <property type="match status" value="1"/>
</dbReference>